<dbReference type="GO" id="GO:0004814">
    <property type="term" value="F:arginine-tRNA ligase activity"/>
    <property type="evidence" value="ECO:0007669"/>
    <property type="project" value="UniProtKB-EC"/>
</dbReference>
<dbReference type="GO" id="GO:0005524">
    <property type="term" value="F:ATP binding"/>
    <property type="evidence" value="ECO:0007669"/>
    <property type="project" value="UniProtKB-KW"/>
</dbReference>
<gene>
    <name evidence="13" type="ORF">UFOPK2658_00702</name>
    <name evidence="14" type="ORF">UFOPK3304_00704</name>
    <name evidence="15" type="ORF">UFOPK3494_01506</name>
</gene>
<evidence type="ECO:0000256" key="10">
    <source>
        <dbReference type="ARBA" id="ARBA00049339"/>
    </source>
</evidence>
<dbReference type="SUPFAM" id="SSF52374">
    <property type="entry name" value="Nucleotidylyl transferase"/>
    <property type="match status" value="1"/>
</dbReference>
<dbReference type="EMBL" id="CAEZYH010000021">
    <property type="protein sequence ID" value="CAB4716146.1"/>
    <property type="molecule type" value="Genomic_DNA"/>
</dbReference>
<feature type="domain" description="DALR anticodon binding" evidence="11">
    <location>
        <begin position="465"/>
        <end position="582"/>
    </location>
</feature>
<dbReference type="CDD" id="cd07956">
    <property type="entry name" value="Anticodon_Ia_Arg"/>
    <property type="match status" value="1"/>
</dbReference>
<evidence type="ECO:0000256" key="1">
    <source>
        <dbReference type="ARBA" id="ARBA00004496"/>
    </source>
</evidence>
<dbReference type="InterPro" id="IPR036695">
    <property type="entry name" value="Arg-tRNA-synth_N_sf"/>
</dbReference>
<dbReference type="FunFam" id="1.10.730.10:FF:000008">
    <property type="entry name" value="Arginine--tRNA ligase"/>
    <property type="match status" value="1"/>
</dbReference>
<protein>
    <recommendedName>
        <fullName evidence="3">arginine--tRNA ligase</fullName>
        <ecNumber evidence="3">6.1.1.19</ecNumber>
    </recommendedName>
</protein>
<dbReference type="Gene3D" id="3.40.50.620">
    <property type="entry name" value="HUPs"/>
    <property type="match status" value="1"/>
</dbReference>
<dbReference type="InterPro" id="IPR001278">
    <property type="entry name" value="Arg-tRNA-ligase"/>
</dbReference>
<dbReference type="InterPro" id="IPR008909">
    <property type="entry name" value="DALR_anticod-bd"/>
</dbReference>
<dbReference type="EMBL" id="CAFBLJ010000028">
    <property type="protein sequence ID" value="CAB4865538.1"/>
    <property type="molecule type" value="Genomic_DNA"/>
</dbReference>
<evidence type="ECO:0000256" key="4">
    <source>
        <dbReference type="ARBA" id="ARBA00022490"/>
    </source>
</evidence>
<dbReference type="InterPro" id="IPR005148">
    <property type="entry name" value="Arg-tRNA-synth_N"/>
</dbReference>
<dbReference type="InterPro" id="IPR009080">
    <property type="entry name" value="tRNAsynth_Ia_anticodon-bd"/>
</dbReference>
<dbReference type="NCBIfam" id="TIGR00456">
    <property type="entry name" value="argS"/>
    <property type="match status" value="1"/>
</dbReference>
<dbReference type="Pfam" id="PF00750">
    <property type="entry name" value="tRNA-synt_1d"/>
    <property type="match status" value="1"/>
</dbReference>
<comment type="subcellular location">
    <subcellularLocation>
        <location evidence="1">Cytoplasm</location>
    </subcellularLocation>
</comment>
<comment type="catalytic activity">
    <reaction evidence="10">
        <text>tRNA(Arg) + L-arginine + ATP = L-arginyl-tRNA(Arg) + AMP + diphosphate</text>
        <dbReference type="Rhea" id="RHEA:20301"/>
        <dbReference type="Rhea" id="RHEA-COMP:9658"/>
        <dbReference type="Rhea" id="RHEA-COMP:9673"/>
        <dbReference type="ChEBI" id="CHEBI:30616"/>
        <dbReference type="ChEBI" id="CHEBI:32682"/>
        <dbReference type="ChEBI" id="CHEBI:33019"/>
        <dbReference type="ChEBI" id="CHEBI:78442"/>
        <dbReference type="ChEBI" id="CHEBI:78513"/>
        <dbReference type="ChEBI" id="CHEBI:456215"/>
        <dbReference type="EC" id="6.1.1.19"/>
    </reaction>
</comment>
<evidence type="ECO:0000259" key="11">
    <source>
        <dbReference type="SMART" id="SM00836"/>
    </source>
</evidence>
<dbReference type="CDD" id="cd00671">
    <property type="entry name" value="ArgRS_core"/>
    <property type="match status" value="1"/>
</dbReference>
<accession>A0A6J7H4P0</accession>
<dbReference type="GO" id="GO:0005737">
    <property type="term" value="C:cytoplasm"/>
    <property type="evidence" value="ECO:0007669"/>
    <property type="project" value="UniProtKB-SubCell"/>
</dbReference>
<dbReference type="EC" id="6.1.1.19" evidence="3"/>
<dbReference type="Gene3D" id="1.10.730.10">
    <property type="entry name" value="Isoleucyl-tRNA Synthetase, Domain 1"/>
    <property type="match status" value="1"/>
</dbReference>
<name>A0A6J7H4P0_9ZZZZ</name>
<comment type="similarity">
    <text evidence="2">Belongs to the class-I aminoacyl-tRNA synthetase family.</text>
</comment>
<evidence type="ECO:0000313" key="13">
    <source>
        <dbReference type="EMBL" id="CAB4716146.1"/>
    </source>
</evidence>
<keyword evidence="6" id="KW-0547">Nucleotide-binding</keyword>
<organism evidence="15">
    <name type="scientific">freshwater metagenome</name>
    <dbReference type="NCBI Taxonomy" id="449393"/>
    <lineage>
        <taxon>unclassified sequences</taxon>
        <taxon>metagenomes</taxon>
        <taxon>ecological metagenomes</taxon>
    </lineage>
</organism>
<sequence length="582" mass="63922">MPTPSSTDPLLILSSALQTAFEAVAGRAGIDPVIRSSEHADAQANGALALAKELGQSPRQVADAVLAQCAGLTDICSSVEVAGPGFLNLVFNNDFLAGLLKQVSDDPRLGIGKVTKRKVVIDYSAPNVAKEMHVGHLRTTVIGDSLVRMLTFVGHDVIRENHIGDWGTPFGMLIEHLLDLGETKAAEHLSLGDLDGFYKQARAKFDGDEAFQVRARSRVVLLQGGDDETRRLWKLLVNLSTQHFNAVYELLGVLLTDDDLMGESAYNDLLPQVITRLDKLGLLQQSDGADVVFPPGYTNREGDPLPLIVQKGQGGFNYATSDLACVIDRIERLNADLLLYVVGAPQAQHLSMVFDVAHMAGWLAEPNEAVHVAFGNVLGSDRKMMKSRSGDPLKFIDLVEEAVTRADESIATKNPNLPEAERKVIAQMVGIGAVKYADLSTDRVRDYVFDWERMLSFDGNTGPYLQYAHARICSIFRRAGIERESVRNITPNLVEPQERELAIKLLAFNAAVIDTIDKYSPHRLCTYIYELATTFTAFYEHCPVLKAEDENIRQSRLALCDLTARVLNQGLALLGIETPEQM</sequence>
<evidence type="ECO:0000256" key="5">
    <source>
        <dbReference type="ARBA" id="ARBA00022598"/>
    </source>
</evidence>
<feature type="domain" description="Arginyl tRNA synthetase N-terminal" evidence="12">
    <location>
        <begin position="11"/>
        <end position="91"/>
    </location>
</feature>
<dbReference type="AlphaFoldDB" id="A0A6J7H4P0"/>
<dbReference type="PANTHER" id="PTHR11956:SF5">
    <property type="entry name" value="ARGININE--TRNA LIGASE, CYTOPLASMIC"/>
    <property type="match status" value="1"/>
</dbReference>
<keyword evidence="9" id="KW-0030">Aminoacyl-tRNA synthetase</keyword>
<dbReference type="InterPro" id="IPR014729">
    <property type="entry name" value="Rossmann-like_a/b/a_fold"/>
</dbReference>
<dbReference type="Pfam" id="PF05746">
    <property type="entry name" value="DALR_1"/>
    <property type="match status" value="1"/>
</dbReference>
<dbReference type="GO" id="GO:0006420">
    <property type="term" value="P:arginyl-tRNA aminoacylation"/>
    <property type="evidence" value="ECO:0007669"/>
    <property type="project" value="InterPro"/>
</dbReference>
<keyword evidence="5" id="KW-0436">Ligase</keyword>
<evidence type="ECO:0000256" key="7">
    <source>
        <dbReference type="ARBA" id="ARBA00022840"/>
    </source>
</evidence>
<dbReference type="InterPro" id="IPR001412">
    <property type="entry name" value="aa-tRNA-synth_I_CS"/>
</dbReference>
<keyword evidence="7" id="KW-0067">ATP-binding</keyword>
<evidence type="ECO:0000256" key="8">
    <source>
        <dbReference type="ARBA" id="ARBA00022917"/>
    </source>
</evidence>
<dbReference type="EMBL" id="CAFBMF010000128">
    <property type="protein sequence ID" value="CAB4910679.1"/>
    <property type="molecule type" value="Genomic_DNA"/>
</dbReference>
<dbReference type="PRINTS" id="PR01038">
    <property type="entry name" value="TRNASYNTHARG"/>
</dbReference>
<proteinExistence type="inferred from homology"/>
<dbReference type="PROSITE" id="PS00178">
    <property type="entry name" value="AA_TRNA_LIGASE_I"/>
    <property type="match status" value="1"/>
</dbReference>
<dbReference type="Gene3D" id="3.30.1360.70">
    <property type="entry name" value="Arginyl tRNA synthetase N-terminal domain"/>
    <property type="match status" value="1"/>
</dbReference>
<dbReference type="SUPFAM" id="SSF47323">
    <property type="entry name" value="Anticodon-binding domain of a subclass of class I aminoacyl-tRNA synthetases"/>
    <property type="match status" value="1"/>
</dbReference>
<dbReference type="SUPFAM" id="SSF55190">
    <property type="entry name" value="Arginyl-tRNA synthetase (ArgRS), N-terminal 'additional' domain"/>
    <property type="match status" value="1"/>
</dbReference>
<evidence type="ECO:0000259" key="12">
    <source>
        <dbReference type="SMART" id="SM01016"/>
    </source>
</evidence>
<evidence type="ECO:0000313" key="15">
    <source>
        <dbReference type="EMBL" id="CAB4910679.1"/>
    </source>
</evidence>
<evidence type="ECO:0000313" key="14">
    <source>
        <dbReference type="EMBL" id="CAB4865538.1"/>
    </source>
</evidence>
<dbReference type="SMART" id="SM00836">
    <property type="entry name" value="DALR_1"/>
    <property type="match status" value="1"/>
</dbReference>
<dbReference type="FunFam" id="3.40.50.620:FF:000116">
    <property type="entry name" value="Arginine--tRNA ligase"/>
    <property type="match status" value="1"/>
</dbReference>
<dbReference type="HAMAP" id="MF_00123">
    <property type="entry name" value="Arg_tRNA_synth"/>
    <property type="match status" value="1"/>
</dbReference>
<dbReference type="SMART" id="SM01016">
    <property type="entry name" value="Arg_tRNA_synt_N"/>
    <property type="match status" value="1"/>
</dbReference>
<dbReference type="PANTHER" id="PTHR11956">
    <property type="entry name" value="ARGINYL-TRNA SYNTHETASE"/>
    <property type="match status" value="1"/>
</dbReference>
<reference evidence="15" key="1">
    <citation type="submission" date="2020-05" db="EMBL/GenBank/DDBJ databases">
        <authorList>
            <person name="Chiriac C."/>
            <person name="Salcher M."/>
            <person name="Ghai R."/>
            <person name="Kavagutti S V."/>
        </authorList>
    </citation>
    <scope>NUCLEOTIDE SEQUENCE</scope>
</reference>
<evidence type="ECO:0000256" key="9">
    <source>
        <dbReference type="ARBA" id="ARBA00023146"/>
    </source>
</evidence>
<dbReference type="Pfam" id="PF03485">
    <property type="entry name" value="Arg_tRNA_synt_N"/>
    <property type="match status" value="1"/>
</dbReference>
<evidence type="ECO:0000256" key="6">
    <source>
        <dbReference type="ARBA" id="ARBA00022741"/>
    </source>
</evidence>
<evidence type="ECO:0000256" key="3">
    <source>
        <dbReference type="ARBA" id="ARBA00012837"/>
    </source>
</evidence>
<keyword evidence="8" id="KW-0648">Protein biosynthesis</keyword>
<keyword evidence="4" id="KW-0963">Cytoplasm</keyword>
<evidence type="ECO:0000256" key="2">
    <source>
        <dbReference type="ARBA" id="ARBA00005594"/>
    </source>
</evidence>
<dbReference type="InterPro" id="IPR035684">
    <property type="entry name" value="ArgRS_core"/>
</dbReference>